<dbReference type="Gene3D" id="3.20.20.30">
    <property type="entry name" value="Luciferase-like domain"/>
    <property type="match status" value="1"/>
</dbReference>
<keyword evidence="2" id="KW-0503">Monooxygenase</keyword>
<reference evidence="2 4" key="2">
    <citation type="submission" date="2019-07" db="EMBL/GenBank/DDBJ databases">
        <title>Genomic Encyclopedia of Archaeal and Bacterial Type Strains, Phase II (KMG-II): from individual species to whole genera.</title>
        <authorList>
            <person name="Goeker M."/>
        </authorList>
    </citation>
    <scope>NUCLEOTIDE SEQUENCE [LARGE SCALE GENOMIC DNA]</scope>
    <source>
        <strain evidence="2 4">DSM 3754</strain>
    </source>
</reference>
<reference evidence="1 3" key="1">
    <citation type="journal article" date="2019" name="Microbiol. Resour. Announc.">
        <title>The Genome Sequence of the Halobacterium salinarum Type Strain Is Closely Related to That of Laboratory Strains NRC-1 and R1.</title>
        <authorList>
            <person name="Pfeiffer F."/>
            <person name="Marchfelder A."/>
            <person name="Habermann B."/>
            <person name="Dyall-Smith M.L."/>
        </authorList>
    </citation>
    <scope>NUCLEOTIDE SEQUENCE [LARGE SCALE GENOMIC DNA]</scope>
    <source>
        <strain evidence="1">91-R6</strain>
        <strain evidence="3">ATCC 33171 / DSM 3754 / JCM 8978 / NBRC 102687 / NCIMB 764 / 91-R6</strain>
    </source>
</reference>
<dbReference type="InterPro" id="IPR055812">
    <property type="entry name" value="DUF7388"/>
</dbReference>
<dbReference type="GO" id="GO:0016705">
    <property type="term" value="F:oxidoreductase activity, acting on paired donors, with incorporation or reduction of molecular oxygen"/>
    <property type="evidence" value="ECO:0007669"/>
    <property type="project" value="InterPro"/>
</dbReference>
<dbReference type="InterPro" id="IPR036661">
    <property type="entry name" value="Luciferase-like_sf"/>
</dbReference>
<evidence type="ECO:0000313" key="4">
    <source>
        <dbReference type="Proteomes" id="UP000323075"/>
    </source>
</evidence>
<gene>
    <name evidence="2" type="ORF">APQ99_01452</name>
    <name evidence="1" type="ORF">HBSAL_02060</name>
</gene>
<name>A0A4D6GRI7_HALS9</name>
<evidence type="ECO:0000313" key="3">
    <source>
        <dbReference type="Proteomes" id="UP000296216"/>
    </source>
</evidence>
<dbReference type="AlphaFoldDB" id="A0A4D6GRI7"/>
<dbReference type="Proteomes" id="UP000323075">
    <property type="component" value="Unassembled WGS sequence"/>
</dbReference>
<organism evidence="1 3">
    <name type="scientific">Halobacterium salinarum (strain ATCC 33171 / DSM 3754 / JCM 8978 / NBRC 102687 / NCIMB 764 / 91-R6)</name>
    <dbReference type="NCBI Taxonomy" id="2597657"/>
    <lineage>
        <taxon>Archaea</taxon>
        <taxon>Methanobacteriati</taxon>
        <taxon>Methanobacteriota</taxon>
        <taxon>Stenosarchaea group</taxon>
        <taxon>Halobacteria</taxon>
        <taxon>Halobacteriales</taxon>
        <taxon>Halobacteriaceae</taxon>
        <taxon>Halobacterium</taxon>
    </lineage>
</organism>
<accession>A0A4D6GRI7</accession>
<keyword evidence="2" id="KW-0560">Oxidoreductase</keyword>
<dbReference type="Proteomes" id="UP000296216">
    <property type="component" value="Chromosome"/>
</dbReference>
<dbReference type="GeneID" id="68693232"/>
<evidence type="ECO:0000313" key="2">
    <source>
        <dbReference type="EMBL" id="TYO76811.1"/>
    </source>
</evidence>
<sequence length="267" mass="27621">MLSSSSDAHAAVAGIDAVAVKPAEHDWRRITDLVAGVSTVTVDYEGHAHMPDLDALAACVDDGRAIRVTTPVRVDGFDPLGDDSLAADMPPELGRVLVAGHGAYLSDDAAERAVAPRLGAAVDALDGDPWVGTEGVERAALATGGTQFELLSRGTQRDLDGLRAAGFDGDIAVYAPTVLTDDEDAILDAVGAYTARRGPVRRALPEDAATDATATGRAREVLSAAVRDFALVGDSETVRERVAGLRAAGADHVVAYPARGLDAFTRA</sequence>
<dbReference type="GO" id="GO:0004497">
    <property type="term" value="F:monooxygenase activity"/>
    <property type="evidence" value="ECO:0007669"/>
    <property type="project" value="UniProtKB-KW"/>
</dbReference>
<proteinExistence type="predicted"/>
<evidence type="ECO:0000313" key="1">
    <source>
        <dbReference type="EMBL" id="QCC44141.1"/>
    </source>
</evidence>
<dbReference type="SUPFAM" id="SSF51679">
    <property type="entry name" value="Bacterial luciferase-like"/>
    <property type="match status" value="1"/>
</dbReference>
<dbReference type="Pfam" id="PF24114">
    <property type="entry name" value="DUF7388"/>
    <property type="match status" value="1"/>
</dbReference>
<dbReference type="EMBL" id="VRYN01000002">
    <property type="protein sequence ID" value="TYO76811.1"/>
    <property type="molecule type" value="Genomic_DNA"/>
</dbReference>
<dbReference type="EMBL" id="CP038631">
    <property type="protein sequence ID" value="QCC44141.1"/>
    <property type="molecule type" value="Genomic_DNA"/>
</dbReference>
<reference evidence="1" key="3">
    <citation type="journal article" name="MicrobiologyOpen">
        <title>Whole-genome comparison between the type strain of Halobacterium salinarum (DSM 3754(T)) and the laboratory strains R1 and NRC-1.</title>
        <authorList>
            <person name="Pfeiffer F."/>
            <person name="Losensky G."/>
            <person name="Marchfelder A."/>
            <person name="Habermann B."/>
            <person name="Dyall-Smith M."/>
        </authorList>
    </citation>
    <scope>NUCLEOTIDE SEQUENCE</scope>
    <source>
        <strain evidence="1">91-R6</strain>
    </source>
</reference>
<protein>
    <submittedName>
        <fullName evidence="2">Luciferase-like monooxygenase</fullName>
    </submittedName>
</protein>
<dbReference type="RefSeq" id="WP_012289131.1">
    <property type="nucleotide sequence ID" value="NZ_VRYN01000002.1"/>
</dbReference>